<keyword evidence="8" id="KW-0449">Lipoprotein</keyword>
<organism evidence="11 12">
    <name type="scientific">Cucurbitaria berberidis CBS 394.84</name>
    <dbReference type="NCBI Taxonomy" id="1168544"/>
    <lineage>
        <taxon>Eukaryota</taxon>
        <taxon>Fungi</taxon>
        <taxon>Dikarya</taxon>
        <taxon>Ascomycota</taxon>
        <taxon>Pezizomycotina</taxon>
        <taxon>Dothideomycetes</taxon>
        <taxon>Pleosporomycetidae</taxon>
        <taxon>Pleosporales</taxon>
        <taxon>Pleosporineae</taxon>
        <taxon>Cucurbitariaceae</taxon>
        <taxon>Cucurbitaria</taxon>
    </lineage>
</organism>
<evidence type="ECO:0000256" key="2">
    <source>
        <dbReference type="ARBA" id="ARBA00004613"/>
    </source>
</evidence>
<dbReference type="InterPro" id="IPR008427">
    <property type="entry name" value="Extracellular_membr_CFEM_dom"/>
</dbReference>
<dbReference type="EMBL" id="ML976620">
    <property type="protein sequence ID" value="KAF1840333.1"/>
    <property type="molecule type" value="Genomic_DNA"/>
</dbReference>
<gene>
    <name evidence="11" type="ORF">K460DRAFT_410927</name>
</gene>
<evidence type="ECO:0000259" key="10">
    <source>
        <dbReference type="Pfam" id="PF05730"/>
    </source>
</evidence>
<keyword evidence="4" id="KW-0964">Secreted</keyword>
<evidence type="ECO:0000256" key="4">
    <source>
        <dbReference type="ARBA" id="ARBA00022525"/>
    </source>
</evidence>
<proteinExistence type="inferred from homology"/>
<dbReference type="GO" id="GO:0005576">
    <property type="term" value="C:extracellular region"/>
    <property type="evidence" value="ECO:0007669"/>
    <property type="project" value="UniProtKB-SubCell"/>
</dbReference>
<sequence>MKLTTTTLAVLAAVIPTIWSLPTELALREYKLPTCGAESCLVQTAEVFDACAPSDLACLCTLEQSEVTRYVNTVQPCIDGDAGKAACTDGARYQYKDLLKSVCADDRFGNKAVEFPPTA</sequence>
<evidence type="ECO:0000256" key="5">
    <source>
        <dbReference type="ARBA" id="ARBA00022622"/>
    </source>
</evidence>
<evidence type="ECO:0000256" key="3">
    <source>
        <dbReference type="ARBA" id="ARBA00010031"/>
    </source>
</evidence>
<dbReference type="RefSeq" id="XP_040782896.1">
    <property type="nucleotide sequence ID" value="XM_040937430.1"/>
</dbReference>
<dbReference type="GO" id="GO:0098552">
    <property type="term" value="C:side of membrane"/>
    <property type="evidence" value="ECO:0007669"/>
    <property type="project" value="UniProtKB-KW"/>
</dbReference>
<evidence type="ECO:0000313" key="11">
    <source>
        <dbReference type="EMBL" id="KAF1840333.1"/>
    </source>
</evidence>
<reference evidence="11" key="1">
    <citation type="submission" date="2020-01" db="EMBL/GenBank/DDBJ databases">
        <authorList>
            <consortium name="DOE Joint Genome Institute"/>
            <person name="Haridas S."/>
            <person name="Albert R."/>
            <person name="Binder M."/>
            <person name="Bloem J."/>
            <person name="Labutti K."/>
            <person name="Salamov A."/>
            <person name="Andreopoulos B."/>
            <person name="Baker S.E."/>
            <person name="Barry K."/>
            <person name="Bills G."/>
            <person name="Bluhm B.H."/>
            <person name="Cannon C."/>
            <person name="Castanera R."/>
            <person name="Culley D.E."/>
            <person name="Daum C."/>
            <person name="Ezra D."/>
            <person name="Gonzalez J.B."/>
            <person name="Henrissat B."/>
            <person name="Kuo A."/>
            <person name="Liang C."/>
            <person name="Lipzen A."/>
            <person name="Lutzoni F."/>
            <person name="Magnuson J."/>
            <person name="Mondo S."/>
            <person name="Nolan M."/>
            <person name="Ohm R."/>
            <person name="Pangilinan J."/>
            <person name="Park H.-J."/>
            <person name="Ramirez L."/>
            <person name="Alfaro M."/>
            <person name="Sun H."/>
            <person name="Tritt A."/>
            <person name="Yoshinaga Y."/>
            <person name="Zwiers L.-H."/>
            <person name="Turgeon B.G."/>
            <person name="Goodwin S.B."/>
            <person name="Spatafora J.W."/>
            <person name="Crous P.W."/>
            <person name="Grigoriev I.V."/>
        </authorList>
    </citation>
    <scope>NUCLEOTIDE SEQUENCE</scope>
    <source>
        <strain evidence="11">CBS 394.84</strain>
    </source>
</reference>
<accession>A0A9P4G786</accession>
<dbReference type="AlphaFoldDB" id="A0A9P4G786"/>
<dbReference type="Pfam" id="PF05730">
    <property type="entry name" value="CFEM"/>
    <property type="match status" value="1"/>
</dbReference>
<evidence type="ECO:0000256" key="6">
    <source>
        <dbReference type="ARBA" id="ARBA00022729"/>
    </source>
</evidence>
<keyword evidence="5" id="KW-0325">Glycoprotein</keyword>
<keyword evidence="5" id="KW-0472">Membrane</keyword>
<dbReference type="OrthoDB" id="3747277at2759"/>
<name>A0A9P4G786_9PLEO</name>
<comment type="caution">
    <text evidence="11">The sequence shown here is derived from an EMBL/GenBank/DDBJ whole genome shotgun (WGS) entry which is preliminary data.</text>
</comment>
<comment type="similarity">
    <text evidence="3">Belongs to the RBT5 family.</text>
</comment>
<feature type="signal peptide" evidence="9">
    <location>
        <begin position="1"/>
        <end position="20"/>
    </location>
</feature>
<comment type="subcellular location">
    <subcellularLocation>
        <location evidence="1">Membrane</location>
        <topology evidence="1">Lipid-anchor</topology>
        <topology evidence="1">GPI-anchor</topology>
    </subcellularLocation>
    <subcellularLocation>
        <location evidence="2">Secreted</location>
    </subcellularLocation>
</comment>
<keyword evidence="6 9" id="KW-0732">Signal</keyword>
<keyword evidence="5" id="KW-0336">GPI-anchor</keyword>
<keyword evidence="12" id="KW-1185">Reference proteome</keyword>
<feature type="chain" id="PRO_5040458313" description="CFEM domain-containing protein" evidence="9">
    <location>
        <begin position="21"/>
        <end position="119"/>
    </location>
</feature>
<evidence type="ECO:0000256" key="8">
    <source>
        <dbReference type="ARBA" id="ARBA00023288"/>
    </source>
</evidence>
<dbReference type="Proteomes" id="UP000800039">
    <property type="component" value="Unassembled WGS sequence"/>
</dbReference>
<evidence type="ECO:0000256" key="7">
    <source>
        <dbReference type="ARBA" id="ARBA00023157"/>
    </source>
</evidence>
<evidence type="ECO:0000256" key="9">
    <source>
        <dbReference type="SAM" id="SignalP"/>
    </source>
</evidence>
<protein>
    <recommendedName>
        <fullName evidence="10">CFEM domain-containing protein</fullName>
    </recommendedName>
</protein>
<keyword evidence="7" id="KW-1015">Disulfide bond</keyword>
<dbReference type="GeneID" id="63854680"/>
<feature type="domain" description="CFEM" evidence="10">
    <location>
        <begin position="31"/>
        <end position="104"/>
    </location>
</feature>
<evidence type="ECO:0000256" key="1">
    <source>
        <dbReference type="ARBA" id="ARBA00004589"/>
    </source>
</evidence>
<evidence type="ECO:0000313" key="12">
    <source>
        <dbReference type="Proteomes" id="UP000800039"/>
    </source>
</evidence>